<protein>
    <recommendedName>
        <fullName evidence="4">F-box domain-containing protein</fullName>
    </recommendedName>
</protein>
<organism evidence="2 3">
    <name type="scientific">Seiridium unicorne</name>
    <dbReference type="NCBI Taxonomy" id="138068"/>
    <lineage>
        <taxon>Eukaryota</taxon>
        <taxon>Fungi</taxon>
        <taxon>Dikarya</taxon>
        <taxon>Ascomycota</taxon>
        <taxon>Pezizomycotina</taxon>
        <taxon>Sordariomycetes</taxon>
        <taxon>Xylariomycetidae</taxon>
        <taxon>Amphisphaeriales</taxon>
        <taxon>Sporocadaceae</taxon>
        <taxon>Seiridium</taxon>
    </lineage>
</organism>
<evidence type="ECO:0000313" key="3">
    <source>
        <dbReference type="Proteomes" id="UP001408356"/>
    </source>
</evidence>
<keyword evidence="3" id="KW-1185">Reference proteome</keyword>
<evidence type="ECO:0008006" key="4">
    <source>
        <dbReference type="Google" id="ProtNLM"/>
    </source>
</evidence>
<evidence type="ECO:0000256" key="1">
    <source>
        <dbReference type="SAM" id="MobiDB-lite"/>
    </source>
</evidence>
<gene>
    <name evidence="2" type="ORF">SUNI508_09484</name>
</gene>
<name>A0ABR2UR59_9PEZI</name>
<feature type="region of interest" description="Disordered" evidence="1">
    <location>
        <begin position="410"/>
        <end position="434"/>
    </location>
</feature>
<dbReference type="SUPFAM" id="SSF81383">
    <property type="entry name" value="F-box domain"/>
    <property type="match status" value="1"/>
</dbReference>
<comment type="caution">
    <text evidence="2">The sequence shown here is derived from an EMBL/GenBank/DDBJ whole genome shotgun (WGS) entry which is preliminary data.</text>
</comment>
<dbReference type="Proteomes" id="UP001408356">
    <property type="component" value="Unassembled WGS sequence"/>
</dbReference>
<dbReference type="InterPro" id="IPR036047">
    <property type="entry name" value="F-box-like_dom_sf"/>
</dbReference>
<reference evidence="2 3" key="1">
    <citation type="journal article" date="2024" name="J. Plant Pathol.">
        <title>Sequence and assembly of the genome of Seiridium unicorne, isolate CBS 538.82, causal agent of cypress canker disease.</title>
        <authorList>
            <person name="Scali E."/>
            <person name="Rocca G.D."/>
            <person name="Danti R."/>
            <person name="Garbelotto M."/>
            <person name="Barberini S."/>
            <person name="Baroncelli R."/>
            <person name="Emiliani G."/>
        </authorList>
    </citation>
    <scope>NUCLEOTIDE SEQUENCE [LARGE SCALE GENOMIC DNA]</scope>
    <source>
        <strain evidence="2 3">BM-138-508</strain>
    </source>
</reference>
<feature type="region of interest" description="Disordered" evidence="1">
    <location>
        <begin position="289"/>
        <end position="331"/>
    </location>
</feature>
<accession>A0ABR2UR59</accession>
<dbReference type="EMBL" id="JARVKF010000404">
    <property type="protein sequence ID" value="KAK9416786.1"/>
    <property type="molecule type" value="Genomic_DNA"/>
</dbReference>
<evidence type="ECO:0000313" key="2">
    <source>
        <dbReference type="EMBL" id="KAK9416786.1"/>
    </source>
</evidence>
<sequence length="563" mass="63744">MIPILATLPIELSQEIISLLFLPDQASLGRTCKVLNQLLTPTIWSEIELHHRGTHEGINVAAEADAVGWDDPKERLERALADEKDYPYKKSILLPSPRKYAQGEFDHGAWAEKFKLKVEQHRRHVSHAATCKVSRDDSQFGKEDQLICVRKITSKERWDFLAQHVQSLCMSTGVDDEVVEMIASFRNLRNLELVGYSLEKGHVATSPDVYLPRLHSLKLRGYFPAALVRKFCGNAEHITHLNLGLLATSTDDGAYADTLLRHDDGCALVSDEEAERYQQNGAEAAALASNTVDTTNSQDGEQSDNIDGIDGNTEERDEEDEEQEEGPWTLHSPIWLPRSLPLRFAALTHLHLVKPYTGETIWDEAHEDYADIPHRYEQILNKEWVFLIKAVAGTLKELILEHRVPMKVGDTVGDGDPHPETKRSAAGSSYISDSRVPDRGDELFCTSVLRLLLEQSERFSQLRQLSFRGIQVNGLPTRADTNGVPGKNGVPDNDKLLHQAFPNCSVEIFEQMYPMHVYVDDTYQGWPPERPESTQDEGDGLLWDASFYNDYRKRFGPQWRVQR</sequence>
<feature type="compositionally biased region" description="Polar residues" evidence="1">
    <location>
        <begin position="289"/>
        <end position="305"/>
    </location>
</feature>
<proteinExistence type="predicted"/>
<feature type="compositionally biased region" description="Acidic residues" evidence="1">
    <location>
        <begin position="315"/>
        <end position="325"/>
    </location>
</feature>